<evidence type="ECO:0000256" key="1">
    <source>
        <dbReference type="ARBA" id="ARBA00009257"/>
    </source>
</evidence>
<evidence type="ECO:0000256" key="4">
    <source>
        <dbReference type="SAM" id="MobiDB-lite"/>
    </source>
</evidence>
<protein>
    <recommendedName>
        <fullName evidence="6">EGF-like domain-containing protein</fullName>
    </recommendedName>
</protein>
<comment type="similarity">
    <text evidence="1">Belongs to the WD repeat RAPTOR family.</text>
</comment>
<feature type="region of interest" description="Disordered" evidence="4">
    <location>
        <begin position="1319"/>
        <end position="1344"/>
    </location>
</feature>
<dbReference type="SUPFAM" id="SSF50978">
    <property type="entry name" value="WD40 repeat-like"/>
    <property type="match status" value="1"/>
</dbReference>
<keyword evidence="8" id="KW-1185">Reference proteome</keyword>
<dbReference type="Gene3D" id="2.130.10.10">
    <property type="entry name" value="YVTN repeat-like/Quinoprotein amine dehydrogenase"/>
    <property type="match status" value="2"/>
</dbReference>
<dbReference type="Gene3D" id="1.25.10.10">
    <property type="entry name" value="Leucine-rich Repeat Variant"/>
    <property type="match status" value="1"/>
</dbReference>
<feature type="region of interest" description="Disordered" evidence="4">
    <location>
        <begin position="194"/>
        <end position="214"/>
    </location>
</feature>
<evidence type="ECO:0000256" key="2">
    <source>
        <dbReference type="ARBA" id="ARBA00022574"/>
    </source>
</evidence>
<feature type="domain" description="EGF-like" evidence="6">
    <location>
        <begin position="85"/>
        <end position="96"/>
    </location>
</feature>
<name>A0A8S1FA30_9PELO</name>
<dbReference type="InterPro" id="IPR036322">
    <property type="entry name" value="WD40_repeat_dom_sf"/>
</dbReference>
<dbReference type="EMBL" id="CADEPM010000008">
    <property type="protein sequence ID" value="CAB3409168.1"/>
    <property type="molecule type" value="Genomic_DNA"/>
</dbReference>
<dbReference type="PANTHER" id="PTHR12848:SF16">
    <property type="entry name" value="REGULATORY-ASSOCIATED PROTEIN OF MTOR"/>
    <property type="match status" value="1"/>
</dbReference>
<dbReference type="GO" id="GO:0005737">
    <property type="term" value="C:cytoplasm"/>
    <property type="evidence" value="ECO:0007669"/>
    <property type="project" value="TreeGrafter"/>
</dbReference>
<dbReference type="Proteomes" id="UP000494206">
    <property type="component" value="Unassembled WGS sequence"/>
</dbReference>
<dbReference type="PROSITE" id="PS00022">
    <property type="entry name" value="EGF_1"/>
    <property type="match status" value="1"/>
</dbReference>
<dbReference type="InterPro" id="IPR000742">
    <property type="entry name" value="EGF"/>
</dbReference>
<feature type="transmembrane region" description="Helical" evidence="5">
    <location>
        <begin position="108"/>
        <end position="131"/>
    </location>
</feature>
<evidence type="ECO:0000256" key="3">
    <source>
        <dbReference type="ARBA" id="ARBA00022737"/>
    </source>
</evidence>
<dbReference type="SMART" id="SM01302">
    <property type="entry name" value="Raptor_N"/>
    <property type="match status" value="1"/>
</dbReference>
<keyword evidence="5" id="KW-1133">Transmembrane helix</keyword>
<dbReference type="SMART" id="SM00320">
    <property type="entry name" value="WD40"/>
    <property type="match status" value="5"/>
</dbReference>
<dbReference type="GO" id="GO:0010506">
    <property type="term" value="P:regulation of autophagy"/>
    <property type="evidence" value="ECO:0007669"/>
    <property type="project" value="TreeGrafter"/>
</dbReference>
<dbReference type="InterPro" id="IPR015943">
    <property type="entry name" value="WD40/YVTN_repeat-like_dom_sf"/>
</dbReference>
<keyword evidence="2" id="KW-0853">WD repeat</keyword>
<keyword evidence="5" id="KW-0472">Membrane</keyword>
<organism evidence="7 8">
    <name type="scientific">Caenorhabditis bovis</name>
    <dbReference type="NCBI Taxonomy" id="2654633"/>
    <lineage>
        <taxon>Eukaryota</taxon>
        <taxon>Metazoa</taxon>
        <taxon>Ecdysozoa</taxon>
        <taxon>Nematoda</taxon>
        <taxon>Chromadorea</taxon>
        <taxon>Rhabditida</taxon>
        <taxon>Rhabditina</taxon>
        <taxon>Rhabditomorpha</taxon>
        <taxon>Rhabditoidea</taxon>
        <taxon>Rhabditidae</taxon>
        <taxon>Peloderinae</taxon>
        <taxon>Caenorhabditis</taxon>
    </lineage>
</organism>
<comment type="caution">
    <text evidence="7">The sequence shown here is derived from an EMBL/GenBank/DDBJ whole genome shotgun (WGS) entry which is preliminary data.</text>
</comment>
<sequence length="2085" mass="237173">MVNRNETIIIAILVSLFISNSFPYKLDYPNKIKLFPKEHVISDVKQYVPLEVQDCVRNKSSTDSFNLYDPCAYGKCMNERGKVSCRCFRQYTGRYCSERKENIWFWEFLPYAGPTIIIIAYIILTTLYGLLSTERKKVQLMNITNHLVPMDRMAIKHKFFFMPVYDVVIAGKQNNTLINKTNLISSEISKASVISKPEKPPSNKKTTPVKRTPGRLRKASLVSSNSRITFNVNKSSASSQTSKLPTNEMKKLTDNLKNTLMLSDGENMEEKDRRLIHYNNFLARLEDEMRNGQKACGLITRFFQEPRHVEDIRGIIDLEDPDKPNWRRNGKDRMKTVSVAIVLCLHIGIDPPDAPPKPEMCSKKLAWVDPFKCGPLKAAHDIALSLQKSYERWQPRAKTVRYKIACDPPIDDVRKIATNLRRVSGGDRILFHYNGMGVPRPTDNGEIWVFNKSFTQYIPLSVYDLQSWLEFPAVYVWECHSAGAIITAFQRFADDHQKNWQSDFDKWQEEKSKLPAISSTMDQAEQAQAMGYPEKFPKFHDCIHLAACRAGELLPLHDKNMPADLFTSCLTTPVHTAILWYLVKTDKLQYFPENILETIPGNLNERKTVLGELNWIFTAITDTIAFTSIERDIFQKLFRQDLLLASLFRSFLLAQRIMSDYDVLPISWPHLKNTSEHELWSSWDTTLDLVMNYVRELIFIKNHNVVSSGREILLRSQIFPYITTVDFSAYHATNDNTSNSFFVDQLKAFDMWLTYGIDRGSPPLQLPVVLQVLLSQTHRVTALGLLAKFLDFGRWAVGYSLSVGIFPYVLRLLQSSTKELRPHLAFIWAKILAVDPSCQNELFKENGDDSIGSAAASNQPRPSPLPSSNVFSVEEFQRADRHGVAQLGARFAGSHVNDRTQQFIQQHHNFGHMTPSPRSSMHGPIKKIPAPLRYIYFVQILNDPETPPRQKIVAAFVLAMLTHNNYKVAQENLTEKGFVNLCTELLCDPVASKSRLLKLWLLIGMGRLWSDYDDARWQAIRLVSYDQVIKELEDVSPEVRAAAVFALGSLLKNSSHLNEHASAIDEEIADELCTRCVFDGSVLVREELIVALQWFVFDFMKRFVKIAHDLSKSCNFEYPAPKEEPTDDDEEGIDVASTLRTQKSHQETGDFTQRSVYRKKMSTSVFNAPFTEEVWSDARGQIRSMKQEVGTIEREPEDDDYKSRAQAQIKFLESKTFNEPIARTWLALLRLSLDPVENVARMAQKIVKKVEEGAYGLEMEVYDFLSRHVVNGKFKIKKLDDDTQVRKASSAGVTSLDAPTTKSEKMAITEKLERVKFQIGSPGQENNENESDSQSVASNRSSEDLQLKALQKEQQKKEMLEKYAAMPRKDFVAMYFDQDTISGAKRLTETGNAFTPKRRTDKVLKGGNFSSKTDSASLRDVINNPLVTTEFVPWCSRIFVEPILDILGERSEENDDNVLTKTSLSDWAIHAMEGMKQSADIEYSNYKNTRYDHCLWKVNLTHPVSSLVTSRLRRCMYATDGKMLTIIRQDTDPRTFRKFDLTDSNPFNTQNVSELILINETSREMIIACSRNGVIRIWDPCFTSWSDDYESPPQLISGGFPLGDQTRLSDENGSWHQDSGRLICTGTRSVHIWDAHYEKTVSEIPYPSGFVTSMQPTSMSADLDDDLIAVGYGDGQIDVFDLRTPRFRATRIPAVCVPTTSVYEKNAPSIMHLRFRRSGDDGKLFAGTRDGVISMWDPRKSTDPIITIEAPWMTGQHTNMSVHHDAKMCASASDSTIMIFDVASGDKMAKILPPVNAVDFERYSKGTFSFLKSSERADVQRRSSNNSMLPKVTALTMHQMRLMTVAGYDDNSVCVYGALKPGLTADPSKIGHLSNDGDILIPVDENGTILPEYRYLLNPIVVEIDVGKVNQWDGQPQVVHLEDVNRLPASLNEAERKGDDYSDGSLDELVVPPLPKMDYSDSGETDEDLLKATDYDDVVDQKGEYIEIPLNNLDVRQRPEENVDVIKPNPNELGEPIPFQKEADSEEIDEKVAAEIGEDLSKTVFDNVLMIMLMKRMKVNRQVQQKIRVKVVDWRRKAMSLRFQT</sequence>
<dbReference type="InterPro" id="IPR029347">
    <property type="entry name" value="Raptor_N"/>
</dbReference>
<dbReference type="InterPro" id="IPR001680">
    <property type="entry name" value="WD40_rpt"/>
</dbReference>
<reference evidence="7 8" key="1">
    <citation type="submission" date="2020-04" db="EMBL/GenBank/DDBJ databases">
        <authorList>
            <person name="Laetsch R D."/>
            <person name="Stevens L."/>
            <person name="Kumar S."/>
            <person name="Blaxter L. M."/>
        </authorList>
    </citation>
    <scope>NUCLEOTIDE SEQUENCE [LARGE SCALE GENOMIC DNA]</scope>
</reference>
<evidence type="ECO:0000313" key="7">
    <source>
        <dbReference type="EMBL" id="CAB3409168.1"/>
    </source>
</evidence>
<evidence type="ECO:0000259" key="6">
    <source>
        <dbReference type="PROSITE" id="PS00022"/>
    </source>
</evidence>
<dbReference type="OrthoDB" id="10262360at2759"/>
<evidence type="ECO:0000256" key="5">
    <source>
        <dbReference type="SAM" id="Phobius"/>
    </source>
</evidence>
<dbReference type="InterPro" id="IPR011989">
    <property type="entry name" value="ARM-like"/>
</dbReference>
<dbReference type="Pfam" id="PF14538">
    <property type="entry name" value="Raptor_N"/>
    <property type="match status" value="1"/>
</dbReference>
<dbReference type="GO" id="GO:0030307">
    <property type="term" value="P:positive regulation of cell growth"/>
    <property type="evidence" value="ECO:0007669"/>
    <property type="project" value="TreeGrafter"/>
</dbReference>
<keyword evidence="3" id="KW-0677">Repeat</keyword>
<dbReference type="SUPFAM" id="SSF48371">
    <property type="entry name" value="ARM repeat"/>
    <property type="match status" value="1"/>
</dbReference>
<dbReference type="InterPro" id="IPR004083">
    <property type="entry name" value="Raptor"/>
</dbReference>
<accession>A0A8S1FA30</accession>
<feature type="region of interest" description="Disordered" evidence="4">
    <location>
        <begin position="1934"/>
        <end position="1965"/>
    </location>
</feature>
<dbReference type="PRINTS" id="PR01547">
    <property type="entry name" value="YEAST176DUF"/>
</dbReference>
<keyword evidence="5" id="KW-0812">Transmembrane</keyword>
<dbReference type="InterPro" id="IPR016024">
    <property type="entry name" value="ARM-type_fold"/>
</dbReference>
<proteinExistence type="inferred from homology"/>
<dbReference type="PANTHER" id="PTHR12848">
    <property type="entry name" value="REGULATORY-ASSOCIATED PROTEIN OF MTOR"/>
    <property type="match status" value="1"/>
</dbReference>
<evidence type="ECO:0000313" key="8">
    <source>
        <dbReference type="Proteomes" id="UP000494206"/>
    </source>
</evidence>
<dbReference type="GO" id="GO:0031931">
    <property type="term" value="C:TORC1 complex"/>
    <property type="evidence" value="ECO:0007669"/>
    <property type="project" value="InterPro"/>
</dbReference>
<dbReference type="GO" id="GO:0030674">
    <property type="term" value="F:protein-macromolecule adaptor activity"/>
    <property type="evidence" value="ECO:0007669"/>
    <property type="project" value="TreeGrafter"/>
</dbReference>
<feature type="compositionally biased region" description="Polar residues" evidence="4">
    <location>
        <begin position="1321"/>
        <end position="1340"/>
    </location>
</feature>
<dbReference type="GO" id="GO:0038202">
    <property type="term" value="P:TORC1 signaling"/>
    <property type="evidence" value="ECO:0007669"/>
    <property type="project" value="TreeGrafter"/>
</dbReference>
<gene>
    <name evidence="7" type="ORF">CBOVIS_LOCUS10855</name>
</gene>
<dbReference type="GO" id="GO:0009267">
    <property type="term" value="P:cellular response to starvation"/>
    <property type="evidence" value="ECO:0007669"/>
    <property type="project" value="TreeGrafter"/>
</dbReference>
<dbReference type="GO" id="GO:0071230">
    <property type="term" value="P:cellular response to amino acid stimulus"/>
    <property type="evidence" value="ECO:0007669"/>
    <property type="project" value="TreeGrafter"/>
</dbReference>